<dbReference type="Gene3D" id="3.90.25.10">
    <property type="entry name" value="UDP-galactose 4-epimerase, domain 1"/>
    <property type="match status" value="1"/>
</dbReference>
<dbReference type="InterPro" id="IPR036291">
    <property type="entry name" value="NAD(P)-bd_dom_sf"/>
</dbReference>
<feature type="non-terminal residue" evidence="1">
    <location>
        <position position="1"/>
    </location>
</feature>
<organism evidence="1 2">
    <name type="scientific">Terfezia boudieri ATCC MYA-4762</name>
    <dbReference type="NCBI Taxonomy" id="1051890"/>
    <lineage>
        <taxon>Eukaryota</taxon>
        <taxon>Fungi</taxon>
        <taxon>Dikarya</taxon>
        <taxon>Ascomycota</taxon>
        <taxon>Pezizomycotina</taxon>
        <taxon>Pezizomycetes</taxon>
        <taxon>Pezizales</taxon>
        <taxon>Pezizaceae</taxon>
        <taxon>Terfezia</taxon>
    </lineage>
</organism>
<name>A0A3N4M4A7_9PEZI</name>
<sequence length="187" mass="20885">RAGFYAENLLLYNKNAQNTGKLPLPIGKNHRFAPLALGDLAHLAAVVLVGQGPHGSFYWDIINTDFRRRGQLIVLTGPQMCTGNELARAASHSLNAGMEYEEISHDKAREILDAQSDIDESEKQYLLEYYSLVREGKTDYVSTIAFKHITSADPTPPSLFFEDYSEEFKPKRRKVTSSHRKGRGAAG</sequence>
<dbReference type="OrthoDB" id="10254221at2759"/>
<gene>
    <name evidence="1" type="ORF">L211DRAFT_775475</name>
</gene>
<accession>A0A3N4M4A7</accession>
<dbReference type="Gene3D" id="3.40.50.720">
    <property type="entry name" value="NAD(P)-binding Rossmann-like Domain"/>
    <property type="match status" value="1"/>
</dbReference>
<reference evidence="1 2" key="1">
    <citation type="journal article" date="2018" name="Nat. Ecol. Evol.">
        <title>Pezizomycetes genomes reveal the molecular basis of ectomycorrhizal truffle lifestyle.</title>
        <authorList>
            <person name="Murat C."/>
            <person name="Payen T."/>
            <person name="Noel B."/>
            <person name="Kuo A."/>
            <person name="Morin E."/>
            <person name="Chen J."/>
            <person name="Kohler A."/>
            <person name="Krizsan K."/>
            <person name="Balestrini R."/>
            <person name="Da Silva C."/>
            <person name="Montanini B."/>
            <person name="Hainaut M."/>
            <person name="Levati E."/>
            <person name="Barry K.W."/>
            <person name="Belfiori B."/>
            <person name="Cichocki N."/>
            <person name="Clum A."/>
            <person name="Dockter R.B."/>
            <person name="Fauchery L."/>
            <person name="Guy J."/>
            <person name="Iotti M."/>
            <person name="Le Tacon F."/>
            <person name="Lindquist E.A."/>
            <person name="Lipzen A."/>
            <person name="Malagnac F."/>
            <person name="Mello A."/>
            <person name="Molinier V."/>
            <person name="Miyauchi S."/>
            <person name="Poulain J."/>
            <person name="Riccioni C."/>
            <person name="Rubini A."/>
            <person name="Sitrit Y."/>
            <person name="Splivallo R."/>
            <person name="Traeger S."/>
            <person name="Wang M."/>
            <person name="Zifcakova L."/>
            <person name="Wipf D."/>
            <person name="Zambonelli A."/>
            <person name="Paolocci F."/>
            <person name="Nowrousian M."/>
            <person name="Ottonello S."/>
            <person name="Baldrian P."/>
            <person name="Spatafora J.W."/>
            <person name="Henrissat B."/>
            <person name="Nagy L.G."/>
            <person name="Aury J.M."/>
            <person name="Wincker P."/>
            <person name="Grigoriev I.V."/>
            <person name="Bonfante P."/>
            <person name="Martin F.M."/>
        </authorList>
    </citation>
    <scope>NUCLEOTIDE SEQUENCE [LARGE SCALE GENOMIC DNA]</scope>
    <source>
        <strain evidence="1 2">ATCC MYA-4762</strain>
    </source>
</reference>
<dbReference type="EMBL" id="ML121527">
    <property type="protein sequence ID" value="RPB29837.1"/>
    <property type="molecule type" value="Genomic_DNA"/>
</dbReference>
<evidence type="ECO:0008006" key="3">
    <source>
        <dbReference type="Google" id="ProtNLM"/>
    </source>
</evidence>
<dbReference type="InParanoid" id="A0A3N4M4A7"/>
<evidence type="ECO:0000313" key="2">
    <source>
        <dbReference type="Proteomes" id="UP000267821"/>
    </source>
</evidence>
<keyword evidence="2" id="KW-1185">Reference proteome</keyword>
<dbReference type="STRING" id="1051890.A0A3N4M4A7"/>
<evidence type="ECO:0000313" key="1">
    <source>
        <dbReference type="EMBL" id="RPB29837.1"/>
    </source>
</evidence>
<dbReference type="SUPFAM" id="SSF51735">
    <property type="entry name" value="NAD(P)-binding Rossmann-fold domains"/>
    <property type="match status" value="1"/>
</dbReference>
<protein>
    <recommendedName>
        <fullName evidence="3">NmrA-like domain-containing protein</fullName>
    </recommendedName>
</protein>
<dbReference type="Proteomes" id="UP000267821">
    <property type="component" value="Unassembled WGS sequence"/>
</dbReference>
<dbReference type="AlphaFoldDB" id="A0A3N4M4A7"/>
<proteinExistence type="predicted"/>